<organism evidence="6 7">
    <name type="scientific">Aphanomyces astaci</name>
    <name type="common">Crayfish plague agent</name>
    <dbReference type="NCBI Taxonomy" id="112090"/>
    <lineage>
        <taxon>Eukaryota</taxon>
        <taxon>Sar</taxon>
        <taxon>Stramenopiles</taxon>
        <taxon>Oomycota</taxon>
        <taxon>Saprolegniomycetes</taxon>
        <taxon>Saprolegniales</taxon>
        <taxon>Verrucalvaceae</taxon>
        <taxon>Aphanomyces</taxon>
    </lineage>
</organism>
<dbReference type="VEuPathDB" id="FungiDB:H257_01106"/>
<accession>A0A6A5A0M3</accession>
<name>A0A6A5A0M3_APHAT</name>
<dbReference type="PROSITE" id="PS01360">
    <property type="entry name" value="ZF_MYND_1"/>
    <property type="match status" value="1"/>
</dbReference>
<evidence type="ECO:0000256" key="4">
    <source>
        <dbReference type="PROSITE-ProRule" id="PRU00134"/>
    </source>
</evidence>
<keyword evidence="1" id="KW-0479">Metal-binding</keyword>
<evidence type="ECO:0000313" key="6">
    <source>
        <dbReference type="EMBL" id="KAF0746267.1"/>
    </source>
</evidence>
<dbReference type="PROSITE" id="PS50865">
    <property type="entry name" value="ZF_MYND_2"/>
    <property type="match status" value="1"/>
</dbReference>
<dbReference type="InterPro" id="IPR002893">
    <property type="entry name" value="Znf_MYND"/>
</dbReference>
<dbReference type="Pfam" id="PF01753">
    <property type="entry name" value="zf-MYND"/>
    <property type="match status" value="1"/>
</dbReference>
<keyword evidence="2 4" id="KW-0863">Zinc-finger</keyword>
<proteinExistence type="predicted"/>
<dbReference type="GO" id="GO:0008270">
    <property type="term" value="F:zinc ion binding"/>
    <property type="evidence" value="ECO:0007669"/>
    <property type="project" value="UniProtKB-KW"/>
</dbReference>
<dbReference type="AlphaFoldDB" id="A0A6A5A0M3"/>
<feature type="domain" description="MYND-type" evidence="5">
    <location>
        <begin position="201"/>
        <end position="242"/>
    </location>
</feature>
<sequence>MPKQFTIVYIPAEEGTELQEWHLDLPQDVDGQIACLTERLRAHFKGKTGAASTDEQNDAFRQQIIKQLPKDAPVNDQMMAMMLQMESLVDSIPLILNTPAVKHVGVNLYVDDKGTAKNLPVNLRASAIAQACGKMLEVRGDAFIARLFDNGASGVSTECYDAFVRLDFTLSEINADAEWIKIAQRQSSGNSQSASSAAASGRQCASPSCSSKGVHRCSRCQAEYYCSQECQKSHWRVHKLTCVKK</sequence>
<dbReference type="EMBL" id="VJMI01014039">
    <property type="protein sequence ID" value="KAF0746267.1"/>
    <property type="molecule type" value="Genomic_DNA"/>
</dbReference>
<evidence type="ECO:0000256" key="2">
    <source>
        <dbReference type="ARBA" id="ARBA00022771"/>
    </source>
</evidence>
<dbReference type="Gene3D" id="6.10.140.2220">
    <property type="match status" value="1"/>
</dbReference>
<comment type="caution">
    <text evidence="6">The sequence shown here is derived from an EMBL/GenBank/DDBJ whole genome shotgun (WGS) entry which is preliminary data.</text>
</comment>
<dbReference type="SUPFAM" id="SSF144232">
    <property type="entry name" value="HIT/MYND zinc finger-like"/>
    <property type="match status" value="1"/>
</dbReference>
<protein>
    <recommendedName>
        <fullName evidence="5">MYND-type domain-containing protein</fullName>
    </recommendedName>
</protein>
<evidence type="ECO:0000313" key="7">
    <source>
        <dbReference type="Proteomes" id="UP000469452"/>
    </source>
</evidence>
<dbReference type="Proteomes" id="UP000469452">
    <property type="component" value="Unassembled WGS sequence"/>
</dbReference>
<keyword evidence="3" id="KW-0862">Zinc</keyword>
<evidence type="ECO:0000259" key="5">
    <source>
        <dbReference type="PROSITE" id="PS50865"/>
    </source>
</evidence>
<gene>
    <name evidence="6" type="ORF">AaE_008186</name>
</gene>
<evidence type="ECO:0000256" key="1">
    <source>
        <dbReference type="ARBA" id="ARBA00022723"/>
    </source>
</evidence>
<reference evidence="6 7" key="1">
    <citation type="submission" date="2019-06" db="EMBL/GenBank/DDBJ databases">
        <title>Genomics analysis of Aphanomyces spp. identifies a new class of oomycete effector associated with host adaptation.</title>
        <authorList>
            <person name="Gaulin E."/>
        </authorList>
    </citation>
    <scope>NUCLEOTIDE SEQUENCE [LARGE SCALE GENOMIC DNA]</scope>
    <source>
        <strain evidence="6 7">E</strain>
    </source>
</reference>
<evidence type="ECO:0000256" key="3">
    <source>
        <dbReference type="ARBA" id="ARBA00022833"/>
    </source>
</evidence>